<dbReference type="InterPro" id="IPR046167">
    <property type="entry name" value="DUF6169"/>
</dbReference>
<comment type="caution">
    <text evidence="1">The sequence shown here is derived from an EMBL/GenBank/DDBJ whole genome shotgun (WGS) entry which is preliminary data.</text>
</comment>
<sequence length="190" mass="22297">MPEELGSLRPYDYIVNYRNGQDSYFFQTESGNSYLCYFLNASGHFDEYLSMQEDVVTFGLMQINESKGFFAEKHDPRIKETVFSILLQVMEEYPERSMLVMYDTRDGRQRSRKITFARWYNECCGFVSKKVTRIIISGSSMWNGDKFDMMMLVPNTCSKLEQIKITAFEIRDDLISKGYPPTLECRVECK</sequence>
<gene>
    <name evidence="1" type="ORF">FHS68_000290</name>
</gene>
<dbReference type="EMBL" id="JAASQJ010000001">
    <property type="protein sequence ID" value="NIJ51134.1"/>
    <property type="molecule type" value="Genomic_DNA"/>
</dbReference>
<evidence type="ECO:0000313" key="2">
    <source>
        <dbReference type="Proteomes" id="UP001179181"/>
    </source>
</evidence>
<evidence type="ECO:0000313" key="1">
    <source>
        <dbReference type="EMBL" id="NIJ51134.1"/>
    </source>
</evidence>
<reference evidence="1 2" key="1">
    <citation type="submission" date="2020-03" db="EMBL/GenBank/DDBJ databases">
        <title>Genomic Encyclopedia of Type Strains, Phase IV (KMG-IV): sequencing the most valuable type-strain genomes for metagenomic binning, comparative biology and taxonomic classification.</title>
        <authorList>
            <person name="Goeker M."/>
        </authorList>
    </citation>
    <scope>NUCLEOTIDE SEQUENCE [LARGE SCALE GENOMIC DNA]</scope>
    <source>
        <strain evidence="1 2">DSM 102865</strain>
    </source>
</reference>
<keyword evidence="2" id="KW-1185">Reference proteome</keyword>
<organism evidence="1 2">
    <name type="scientific">Dyadobacter arcticus</name>
    <dbReference type="NCBI Taxonomy" id="1078754"/>
    <lineage>
        <taxon>Bacteria</taxon>
        <taxon>Pseudomonadati</taxon>
        <taxon>Bacteroidota</taxon>
        <taxon>Cytophagia</taxon>
        <taxon>Cytophagales</taxon>
        <taxon>Spirosomataceae</taxon>
        <taxon>Dyadobacter</taxon>
    </lineage>
</organism>
<proteinExistence type="predicted"/>
<dbReference type="RefSeq" id="WP_167266550.1">
    <property type="nucleotide sequence ID" value="NZ_JAASQJ010000001.1"/>
</dbReference>
<dbReference type="Pfam" id="PF19666">
    <property type="entry name" value="DUF6169"/>
    <property type="match status" value="1"/>
</dbReference>
<protein>
    <submittedName>
        <fullName evidence="1">Uncharacterized protein</fullName>
    </submittedName>
</protein>
<accession>A0ABX0UGB8</accession>
<name>A0ABX0UGB8_9BACT</name>
<dbReference type="Proteomes" id="UP001179181">
    <property type="component" value="Unassembled WGS sequence"/>
</dbReference>